<keyword evidence="2" id="KW-1185">Reference proteome</keyword>
<reference evidence="1" key="1">
    <citation type="submission" date="2023-07" db="EMBL/GenBank/DDBJ databases">
        <title>Black Yeasts Isolated from many extreme environments.</title>
        <authorList>
            <person name="Coleine C."/>
            <person name="Stajich J.E."/>
            <person name="Selbmann L."/>
        </authorList>
    </citation>
    <scope>NUCLEOTIDE SEQUENCE</scope>
    <source>
        <strain evidence="1">CCFEE 5714</strain>
    </source>
</reference>
<dbReference type="Proteomes" id="UP001281147">
    <property type="component" value="Unassembled WGS sequence"/>
</dbReference>
<dbReference type="EMBL" id="JAUTXU010000084">
    <property type="protein sequence ID" value="KAK3710428.1"/>
    <property type="molecule type" value="Genomic_DNA"/>
</dbReference>
<gene>
    <name evidence="1" type="ORF">LTR37_010271</name>
</gene>
<sequence>MSTRFGRLHRAMRHYLKRRSASKFRCNRTQKTSKRTPLIRFMILRALNFWVYGHMRLAELTDDPNNRHLRIATKRLALIWKEYVLMLNEESMITLENGTRERTLAADEPIDIMRKSMYFNKAERIWYIKAVDELNNDLVLDFSELAEGSGKTIEDVYPEDYLCEPGLEPARPVFEQRGSYWAIPFLQMILTWTTRSNQSYAHLLVSTW</sequence>
<protein>
    <submittedName>
        <fullName evidence="1">Uncharacterized protein</fullName>
    </submittedName>
</protein>
<proteinExistence type="predicted"/>
<comment type="caution">
    <text evidence="1">The sequence shown here is derived from an EMBL/GenBank/DDBJ whole genome shotgun (WGS) entry which is preliminary data.</text>
</comment>
<name>A0ACC3N5C9_9PEZI</name>
<accession>A0ACC3N5C9</accession>
<organism evidence="1 2">
    <name type="scientific">Vermiconidia calcicola</name>
    <dbReference type="NCBI Taxonomy" id="1690605"/>
    <lineage>
        <taxon>Eukaryota</taxon>
        <taxon>Fungi</taxon>
        <taxon>Dikarya</taxon>
        <taxon>Ascomycota</taxon>
        <taxon>Pezizomycotina</taxon>
        <taxon>Dothideomycetes</taxon>
        <taxon>Dothideomycetidae</taxon>
        <taxon>Mycosphaerellales</taxon>
        <taxon>Extremaceae</taxon>
        <taxon>Vermiconidia</taxon>
    </lineage>
</organism>
<evidence type="ECO:0000313" key="1">
    <source>
        <dbReference type="EMBL" id="KAK3710428.1"/>
    </source>
</evidence>
<evidence type="ECO:0000313" key="2">
    <source>
        <dbReference type="Proteomes" id="UP001281147"/>
    </source>
</evidence>